<protein>
    <submittedName>
        <fullName evidence="1">(spotted green pufferfish) hypothetical protein</fullName>
    </submittedName>
</protein>
<organism evidence="1">
    <name type="scientific">Tetraodon nigroviridis</name>
    <name type="common">Spotted green pufferfish</name>
    <name type="synonym">Chelonodon nigroviridis</name>
    <dbReference type="NCBI Taxonomy" id="99883"/>
    <lineage>
        <taxon>Eukaryota</taxon>
        <taxon>Metazoa</taxon>
        <taxon>Chordata</taxon>
        <taxon>Craniata</taxon>
        <taxon>Vertebrata</taxon>
        <taxon>Euteleostomi</taxon>
        <taxon>Actinopterygii</taxon>
        <taxon>Neopterygii</taxon>
        <taxon>Teleostei</taxon>
        <taxon>Neoteleostei</taxon>
        <taxon>Acanthomorphata</taxon>
        <taxon>Eupercaria</taxon>
        <taxon>Tetraodontiformes</taxon>
        <taxon>Tetradontoidea</taxon>
        <taxon>Tetraodontidae</taxon>
        <taxon>Tetraodon</taxon>
    </lineage>
</organism>
<proteinExistence type="predicted"/>
<comment type="caution">
    <text evidence="1">The sequence shown here is derived from an EMBL/GenBank/DDBJ whole genome shotgun (WGS) entry which is preliminary data.</text>
</comment>
<evidence type="ECO:0000313" key="1">
    <source>
        <dbReference type="EMBL" id="CAG00309.1"/>
    </source>
</evidence>
<dbReference type="AlphaFoldDB" id="Q4SGC3"/>
<gene>
    <name evidence="1" type="ORF">GSTENG00018707001</name>
</gene>
<accession>Q4SGC3</accession>
<reference evidence="1" key="1">
    <citation type="journal article" date="2004" name="Nature">
        <title>Genome duplication in the teleost fish Tetraodon nigroviridis reveals the early vertebrate proto-karyotype.</title>
        <authorList>
            <person name="Jaillon O."/>
            <person name="Aury J.-M."/>
            <person name="Brunet F."/>
            <person name="Petit J.-L."/>
            <person name="Stange-Thomann N."/>
            <person name="Mauceli E."/>
            <person name="Bouneau L."/>
            <person name="Fischer C."/>
            <person name="Ozouf-Costaz C."/>
            <person name="Bernot A."/>
            <person name="Nicaud S."/>
            <person name="Jaffe D."/>
            <person name="Fisher S."/>
            <person name="Lutfalla G."/>
            <person name="Dossat C."/>
            <person name="Segurens B."/>
            <person name="Dasilva C."/>
            <person name="Salanoubat M."/>
            <person name="Levy M."/>
            <person name="Boudet N."/>
            <person name="Castellano S."/>
            <person name="Anthouard V."/>
            <person name="Jubin C."/>
            <person name="Castelli V."/>
            <person name="Katinka M."/>
            <person name="Vacherie B."/>
            <person name="Biemont C."/>
            <person name="Skalli Z."/>
            <person name="Cattolico L."/>
            <person name="Poulain J."/>
            <person name="De Berardinis V."/>
            <person name="Cruaud C."/>
            <person name="Duprat S."/>
            <person name="Brottier P."/>
            <person name="Coutanceau J.-P."/>
            <person name="Gouzy J."/>
            <person name="Parra G."/>
            <person name="Lardier G."/>
            <person name="Chapple C."/>
            <person name="McKernan K.J."/>
            <person name="McEwan P."/>
            <person name="Bosak S."/>
            <person name="Kellis M."/>
            <person name="Volff J.-N."/>
            <person name="Guigo R."/>
            <person name="Zody M.C."/>
            <person name="Mesirov J."/>
            <person name="Lindblad-Toh K."/>
            <person name="Birren B."/>
            <person name="Nusbaum C."/>
            <person name="Kahn D."/>
            <person name="Robinson-Rechavi M."/>
            <person name="Laudet V."/>
            <person name="Schachter V."/>
            <person name="Quetier F."/>
            <person name="Saurin W."/>
            <person name="Scarpelli C."/>
            <person name="Wincker P."/>
            <person name="Lander E.S."/>
            <person name="Weissenbach J."/>
            <person name="Roest Crollius H."/>
        </authorList>
    </citation>
    <scope>NUCLEOTIDE SEQUENCE [LARGE SCALE GENOMIC DNA]</scope>
</reference>
<dbReference type="KEGG" id="tng:GSTEN00018707G001"/>
<dbReference type="EMBL" id="CAAE01014597">
    <property type="protein sequence ID" value="CAG00309.1"/>
    <property type="molecule type" value="Genomic_DNA"/>
</dbReference>
<sequence length="98" mass="11411">MEVKIMEDMIKKLMKRSERVWHHIRTKAACKQTSQSHKRSFLFTDKHTDAQPAGCDLTVELNTPLASFSCMQSHKHTCTHTSTHTHRAHCLLVCFKYQ</sequence>
<reference evidence="1" key="2">
    <citation type="submission" date="2004-02" db="EMBL/GenBank/DDBJ databases">
        <authorList>
            <consortium name="Genoscope"/>
            <consortium name="Whitehead Institute Centre for Genome Research"/>
        </authorList>
    </citation>
    <scope>NUCLEOTIDE SEQUENCE</scope>
</reference>
<name>Q4SGC3_TETNG</name>